<proteinExistence type="predicted"/>
<dbReference type="Proteomes" id="UP000760480">
    <property type="component" value="Unassembled WGS sequence"/>
</dbReference>
<feature type="domain" description="CBS" evidence="3">
    <location>
        <begin position="77"/>
        <end position="132"/>
    </location>
</feature>
<evidence type="ECO:0000313" key="4">
    <source>
        <dbReference type="EMBL" id="NMQ18841.1"/>
    </source>
</evidence>
<comment type="caution">
    <text evidence="4">The sequence shown here is derived from an EMBL/GenBank/DDBJ whole genome shotgun (WGS) entry which is preliminary data.</text>
</comment>
<reference evidence="4 5" key="1">
    <citation type="submission" date="2019-03" db="EMBL/GenBank/DDBJ databases">
        <title>Metabolic reconstructions from genomes of highly enriched 'Candidatus Accumulibacter' and 'Candidatus Competibacter' bioreactor populations.</title>
        <authorList>
            <person name="Annavajhala M.K."/>
            <person name="Welles L."/>
            <person name="Abbas B."/>
            <person name="Sorokin D."/>
            <person name="Park H."/>
            <person name="Van Loosdrecht M."/>
            <person name="Chandran K."/>
        </authorList>
    </citation>
    <scope>NUCLEOTIDE SEQUENCE [LARGE SCALE GENOMIC DNA]</scope>
    <source>
        <strain evidence="4 5">SBR_G</strain>
    </source>
</reference>
<protein>
    <submittedName>
        <fullName evidence="4">CBS domain-containing protein</fullName>
    </submittedName>
</protein>
<dbReference type="PANTHER" id="PTHR43080">
    <property type="entry name" value="CBS DOMAIN-CONTAINING PROTEIN CBSX3, MITOCHONDRIAL"/>
    <property type="match status" value="1"/>
</dbReference>
<sequence>MPYRTLRKIVEHQKILTAAPAKTTVSEAARVMKQTRVGALLVVEHGRLVGIFTERDALFRVLAEGLNPDVTPLSEVMTSDPLTVHPDKPFAHALHMMYENGFRHVPVAENGRPLGMVSARDALALEAEEFEVALHRREHLREILG</sequence>
<evidence type="ECO:0000256" key="2">
    <source>
        <dbReference type="PROSITE-ProRule" id="PRU00703"/>
    </source>
</evidence>
<dbReference type="SUPFAM" id="SSF54631">
    <property type="entry name" value="CBS-domain pair"/>
    <property type="match status" value="1"/>
</dbReference>
<evidence type="ECO:0000313" key="5">
    <source>
        <dbReference type="Proteomes" id="UP000760480"/>
    </source>
</evidence>
<dbReference type="EMBL" id="SPMZ01000016">
    <property type="protein sequence ID" value="NMQ18841.1"/>
    <property type="molecule type" value="Genomic_DNA"/>
</dbReference>
<keyword evidence="5" id="KW-1185">Reference proteome</keyword>
<name>A0ABX1TJA9_9GAMM</name>
<dbReference type="PANTHER" id="PTHR43080:SF2">
    <property type="entry name" value="CBS DOMAIN-CONTAINING PROTEIN"/>
    <property type="match status" value="1"/>
</dbReference>
<dbReference type="Pfam" id="PF00571">
    <property type="entry name" value="CBS"/>
    <property type="match status" value="2"/>
</dbReference>
<dbReference type="InterPro" id="IPR051257">
    <property type="entry name" value="Diverse_CBS-Domain"/>
</dbReference>
<dbReference type="PROSITE" id="PS51371">
    <property type="entry name" value="CBS"/>
    <property type="match status" value="2"/>
</dbReference>
<accession>A0ABX1TJA9</accession>
<dbReference type="Gene3D" id="3.10.580.10">
    <property type="entry name" value="CBS-domain"/>
    <property type="match status" value="1"/>
</dbReference>
<organism evidence="4 5">
    <name type="scientific">Candidatus Competibacter phosphatis</name>
    <dbReference type="NCBI Taxonomy" id="221280"/>
    <lineage>
        <taxon>Bacteria</taxon>
        <taxon>Pseudomonadati</taxon>
        <taxon>Pseudomonadota</taxon>
        <taxon>Gammaproteobacteria</taxon>
        <taxon>Candidatus Competibacteraceae</taxon>
        <taxon>Candidatus Competibacter</taxon>
    </lineage>
</organism>
<feature type="domain" description="CBS" evidence="3">
    <location>
        <begin position="10"/>
        <end position="70"/>
    </location>
</feature>
<evidence type="ECO:0000259" key="3">
    <source>
        <dbReference type="PROSITE" id="PS51371"/>
    </source>
</evidence>
<keyword evidence="1 2" id="KW-0129">CBS domain</keyword>
<dbReference type="InterPro" id="IPR046342">
    <property type="entry name" value="CBS_dom_sf"/>
</dbReference>
<dbReference type="InterPro" id="IPR000644">
    <property type="entry name" value="CBS_dom"/>
</dbReference>
<evidence type="ECO:0000256" key="1">
    <source>
        <dbReference type="ARBA" id="ARBA00023122"/>
    </source>
</evidence>
<dbReference type="RefSeq" id="WP_169248095.1">
    <property type="nucleotide sequence ID" value="NZ_SPMZ01000016.1"/>
</dbReference>
<dbReference type="SMART" id="SM00116">
    <property type="entry name" value="CBS"/>
    <property type="match status" value="2"/>
</dbReference>
<gene>
    <name evidence="4" type="ORF">E4P82_06225</name>
</gene>